<keyword evidence="5 9" id="KW-0812">Transmembrane</keyword>
<evidence type="ECO:0000259" key="11">
    <source>
        <dbReference type="Pfam" id="PF00361"/>
    </source>
</evidence>
<feature type="domain" description="MrpA C-terminal/MbhD" evidence="13">
    <location>
        <begin position="640"/>
        <end position="704"/>
    </location>
</feature>
<comment type="subcellular location">
    <subcellularLocation>
        <location evidence="1">Cell membrane</location>
        <topology evidence="1">Multi-pass membrane protein</topology>
    </subcellularLocation>
    <subcellularLocation>
        <location evidence="9">Membrane</location>
        <topology evidence="9">Multi-pass membrane protein</topology>
    </subcellularLocation>
</comment>
<evidence type="ECO:0000313" key="15">
    <source>
        <dbReference type="EMBL" id="QDU65576.1"/>
    </source>
</evidence>
<dbReference type="Pfam" id="PF00662">
    <property type="entry name" value="Proton_antipo_N"/>
    <property type="match status" value="1"/>
</dbReference>
<evidence type="ECO:0000256" key="4">
    <source>
        <dbReference type="ARBA" id="ARBA00022475"/>
    </source>
</evidence>
<dbReference type="Proteomes" id="UP000316921">
    <property type="component" value="Chromosome"/>
</dbReference>
<keyword evidence="7" id="KW-0406">Ion transport</keyword>
<dbReference type="InterPro" id="IPR025383">
    <property type="entry name" value="MrpA_C/MbhD"/>
</dbReference>
<evidence type="ECO:0000256" key="6">
    <source>
        <dbReference type="ARBA" id="ARBA00022989"/>
    </source>
</evidence>
<feature type="transmembrane region" description="Helical" evidence="10">
    <location>
        <begin position="363"/>
        <end position="384"/>
    </location>
</feature>
<evidence type="ECO:0000256" key="2">
    <source>
        <dbReference type="ARBA" id="ARBA00022448"/>
    </source>
</evidence>
<feature type="transmembrane region" description="Helical" evidence="10">
    <location>
        <begin position="74"/>
        <end position="95"/>
    </location>
</feature>
<dbReference type="InterPro" id="IPR046806">
    <property type="entry name" value="MrpA_C/MbhE"/>
</dbReference>
<dbReference type="Pfam" id="PF13244">
    <property type="entry name" value="MbhD"/>
    <property type="match status" value="1"/>
</dbReference>
<feature type="transmembrane region" description="Helical" evidence="10">
    <location>
        <begin position="599"/>
        <end position="616"/>
    </location>
</feature>
<dbReference type="Pfam" id="PF00361">
    <property type="entry name" value="Proton_antipo_M"/>
    <property type="match status" value="1"/>
</dbReference>
<dbReference type="InterPro" id="IPR050616">
    <property type="entry name" value="CPA3_Na-H_Antiporter_A"/>
</dbReference>
<dbReference type="GO" id="GO:0015297">
    <property type="term" value="F:antiporter activity"/>
    <property type="evidence" value="ECO:0007669"/>
    <property type="project" value="UniProtKB-KW"/>
</dbReference>
<feature type="transmembrane region" description="Helical" evidence="10">
    <location>
        <begin position="655"/>
        <end position="674"/>
    </location>
</feature>
<keyword evidence="4" id="KW-1003">Cell membrane</keyword>
<accession>A0A518BF35</accession>
<keyword evidence="6 10" id="KW-1133">Transmembrane helix</keyword>
<feature type="transmembrane region" description="Helical" evidence="10">
    <location>
        <begin position="107"/>
        <end position="124"/>
    </location>
</feature>
<feature type="transmembrane region" description="Helical" evidence="10">
    <location>
        <begin position="203"/>
        <end position="228"/>
    </location>
</feature>
<name>A0A518BF35_9BACT</name>
<feature type="transmembrane region" description="Helical" evidence="10">
    <location>
        <begin position="405"/>
        <end position="427"/>
    </location>
</feature>
<feature type="domain" description="NADH:quinone oxidoreductase/Mrp antiporter transmembrane" evidence="11">
    <location>
        <begin position="124"/>
        <end position="394"/>
    </location>
</feature>
<keyword evidence="8 10" id="KW-0472">Membrane</keyword>
<keyword evidence="16" id="KW-1185">Reference proteome</keyword>
<feature type="domain" description="NADH-Ubiquinone oxidoreductase (complex I) chain 5 N-terminal" evidence="12">
    <location>
        <begin position="63"/>
        <end position="106"/>
    </location>
</feature>
<dbReference type="AlphaFoldDB" id="A0A518BF35"/>
<evidence type="ECO:0000259" key="14">
    <source>
        <dbReference type="Pfam" id="PF20501"/>
    </source>
</evidence>
<feature type="transmembrane region" description="Helical" evidence="10">
    <location>
        <begin position="778"/>
        <end position="796"/>
    </location>
</feature>
<feature type="transmembrane region" description="Helical" evidence="10">
    <location>
        <begin position="159"/>
        <end position="183"/>
    </location>
</feature>
<organism evidence="15 16">
    <name type="scientific">Engelhardtia mirabilis</name>
    <dbReference type="NCBI Taxonomy" id="2528011"/>
    <lineage>
        <taxon>Bacteria</taxon>
        <taxon>Pseudomonadati</taxon>
        <taxon>Planctomycetota</taxon>
        <taxon>Planctomycetia</taxon>
        <taxon>Planctomycetia incertae sedis</taxon>
        <taxon>Engelhardtia</taxon>
    </lineage>
</organism>
<dbReference type="RefSeq" id="WP_145062332.1">
    <property type="nucleotide sequence ID" value="NZ_CP036287.1"/>
</dbReference>
<dbReference type="PRINTS" id="PR01434">
    <property type="entry name" value="NADHDHGNASE5"/>
</dbReference>
<dbReference type="PANTHER" id="PTHR43373">
    <property type="entry name" value="NA(+)/H(+) ANTIPORTER SUBUNIT"/>
    <property type="match status" value="1"/>
</dbReference>
<evidence type="ECO:0000256" key="7">
    <source>
        <dbReference type="ARBA" id="ARBA00023065"/>
    </source>
</evidence>
<feature type="transmembrane region" description="Helical" evidence="10">
    <location>
        <begin position="680"/>
        <end position="698"/>
    </location>
</feature>
<sequence length="806" mass="84387">MFAILATLALAAFLAPSLTRWAGRRCGWILALAPGAALAYLVSRLPAVIDGETFDATVSWVPALDVSLDLRLDGLSMVFGLLITAMGVATMIYAAAYIGDDQRLGRLNATLLAFMLAMLGVVLADDVITLFVAWELTGITSYLLIGYDNHKFQARRAALQALLVTGLGGLVLLVGLTMLSWIAGTTQMSAMSAAAGSVQGSPLYGVVLAMVLVGAFTKSAQFPFHFWLPGAMAAPTPVSAFLHSATMVKAGVYLLARMQPVLGGTEAWHTTLGVVGATTMLLGAVMAFPQRDLKKILAYTTVSALGMLTMLIGIGTSAALVAAMAYVVVHALYKGPLFHVAGIIDHETGTRELSSLGGLRRTMPITAAIAAMAALSMAAVPPLLGAYAKQLVHAAEGEATAAAGYIYWTALATGIVTTSVAVMLAVLPFWRAGRETPKQPHEAPISLWLGAGLLATLALLLGPVAGTTFRPLVDAAARVAGASPSELHEETSLGLASTSHAAEPASAGALEGAADQAHADADHGAEHGEHGSGTLLKLVTIATGVLLVWRRDALLAAVAPVGGLARFGPEAVYRLSVIGLKSFSGVLTRFIQNGYLRSYIFVVLLATIVLAGYPLFSDRAPLPPLAVLDIRLYEGLIVMAMLMATLFATGTDSRLAAVVALGLIGIGVAINFMIMGGPDLAMTQLAIETLSVLLFVFILHRLPRFEHFTSLAERRRDLVLSLMVGAFFTSLVWGIATEGGESALSPYFAEHSLSEGKGHNVVNVILVDFRGLDTMGEITVLAVAALGVFGLMRLNLDKEKKNGKVA</sequence>
<feature type="transmembrane region" description="Helical" evidence="10">
    <location>
        <begin position="296"/>
        <end position="329"/>
    </location>
</feature>
<feature type="domain" description="MrpA C-terminal/MbhE" evidence="14">
    <location>
        <begin position="714"/>
        <end position="793"/>
    </location>
</feature>
<feature type="transmembrane region" description="Helical" evidence="10">
    <location>
        <begin position="447"/>
        <end position="469"/>
    </location>
</feature>
<proteinExistence type="predicted"/>
<keyword evidence="3" id="KW-0050">Antiport</keyword>
<dbReference type="InterPro" id="IPR001516">
    <property type="entry name" value="Proton_antipo_N"/>
</dbReference>
<dbReference type="PANTHER" id="PTHR43373:SF1">
    <property type="entry name" value="NA(+)_H(+) ANTIPORTER SUBUNIT A"/>
    <property type="match status" value="1"/>
</dbReference>
<evidence type="ECO:0000256" key="8">
    <source>
        <dbReference type="ARBA" id="ARBA00023136"/>
    </source>
</evidence>
<evidence type="ECO:0000256" key="10">
    <source>
        <dbReference type="SAM" id="Phobius"/>
    </source>
</evidence>
<dbReference type="EMBL" id="CP036287">
    <property type="protein sequence ID" value="QDU65576.1"/>
    <property type="molecule type" value="Genomic_DNA"/>
</dbReference>
<dbReference type="GO" id="GO:0005886">
    <property type="term" value="C:plasma membrane"/>
    <property type="evidence" value="ECO:0007669"/>
    <property type="project" value="UniProtKB-SubCell"/>
</dbReference>
<keyword evidence="2" id="KW-0813">Transport</keyword>
<reference evidence="15 16" key="1">
    <citation type="submission" date="2019-02" db="EMBL/GenBank/DDBJ databases">
        <title>Deep-cultivation of Planctomycetes and their phenomic and genomic characterization uncovers novel biology.</title>
        <authorList>
            <person name="Wiegand S."/>
            <person name="Jogler M."/>
            <person name="Boedeker C."/>
            <person name="Pinto D."/>
            <person name="Vollmers J."/>
            <person name="Rivas-Marin E."/>
            <person name="Kohn T."/>
            <person name="Peeters S.H."/>
            <person name="Heuer A."/>
            <person name="Rast P."/>
            <person name="Oberbeckmann S."/>
            <person name="Bunk B."/>
            <person name="Jeske O."/>
            <person name="Meyerdierks A."/>
            <person name="Storesund J.E."/>
            <person name="Kallscheuer N."/>
            <person name="Luecker S."/>
            <person name="Lage O.M."/>
            <person name="Pohl T."/>
            <person name="Merkel B.J."/>
            <person name="Hornburger P."/>
            <person name="Mueller R.-W."/>
            <person name="Bruemmer F."/>
            <person name="Labrenz M."/>
            <person name="Spormann A.M."/>
            <person name="Op den Camp H."/>
            <person name="Overmann J."/>
            <person name="Amann R."/>
            <person name="Jetten M.S.M."/>
            <person name="Mascher T."/>
            <person name="Medema M.H."/>
            <person name="Devos D.P."/>
            <person name="Kaster A.-K."/>
            <person name="Ovreas L."/>
            <person name="Rohde M."/>
            <person name="Galperin M.Y."/>
            <person name="Jogler C."/>
        </authorList>
    </citation>
    <scope>NUCLEOTIDE SEQUENCE [LARGE SCALE GENOMIC DNA]</scope>
    <source>
        <strain evidence="15 16">Pla133</strain>
    </source>
</reference>
<dbReference type="KEGG" id="pbap:Pla133_06410"/>
<evidence type="ECO:0000259" key="13">
    <source>
        <dbReference type="Pfam" id="PF13244"/>
    </source>
</evidence>
<feature type="transmembrane region" description="Helical" evidence="10">
    <location>
        <begin position="628"/>
        <end position="648"/>
    </location>
</feature>
<evidence type="ECO:0000259" key="12">
    <source>
        <dbReference type="Pfam" id="PF00662"/>
    </source>
</evidence>
<evidence type="ECO:0000256" key="5">
    <source>
        <dbReference type="ARBA" id="ARBA00022692"/>
    </source>
</evidence>
<feature type="transmembrane region" description="Helical" evidence="10">
    <location>
        <begin position="718"/>
        <end position="736"/>
    </location>
</feature>
<feature type="transmembrane region" description="Helical" evidence="10">
    <location>
        <begin position="130"/>
        <end position="147"/>
    </location>
</feature>
<evidence type="ECO:0000256" key="9">
    <source>
        <dbReference type="RuleBase" id="RU000320"/>
    </source>
</evidence>
<gene>
    <name evidence="15" type="primary">mrpA</name>
    <name evidence="15" type="ORF">Pla133_06410</name>
</gene>
<dbReference type="InterPro" id="IPR001750">
    <property type="entry name" value="ND/Mrp_TM"/>
</dbReference>
<feature type="transmembrane region" description="Helical" evidence="10">
    <location>
        <begin position="268"/>
        <end position="289"/>
    </location>
</feature>
<protein>
    <submittedName>
        <fullName evidence="15">Na(+)/H(+) antiporter subunit A</fullName>
    </submittedName>
</protein>
<evidence type="ECO:0000256" key="3">
    <source>
        <dbReference type="ARBA" id="ARBA00022449"/>
    </source>
</evidence>
<evidence type="ECO:0000256" key="1">
    <source>
        <dbReference type="ARBA" id="ARBA00004651"/>
    </source>
</evidence>
<dbReference type="GO" id="GO:0006811">
    <property type="term" value="P:monoatomic ion transport"/>
    <property type="evidence" value="ECO:0007669"/>
    <property type="project" value="UniProtKB-KW"/>
</dbReference>
<evidence type="ECO:0000313" key="16">
    <source>
        <dbReference type="Proteomes" id="UP000316921"/>
    </source>
</evidence>
<dbReference type="Pfam" id="PF20501">
    <property type="entry name" value="MbhE"/>
    <property type="match status" value="1"/>
</dbReference>